<name>A0A212M0J7_9FIRM</name>
<dbReference type="PROSITE" id="PS51379">
    <property type="entry name" value="4FE4S_FER_2"/>
    <property type="match status" value="2"/>
</dbReference>
<evidence type="ECO:0000256" key="2">
    <source>
        <dbReference type="ARBA" id="ARBA00023004"/>
    </source>
</evidence>
<evidence type="ECO:0000313" key="5">
    <source>
        <dbReference type="EMBL" id="SCM83291.1"/>
    </source>
</evidence>
<keyword evidence="1" id="KW-0479">Metal-binding</keyword>
<evidence type="ECO:0000256" key="1">
    <source>
        <dbReference type="ARBA" id="ARBA00022723"/>
    </source>
</evidence>
<organism evidence="5">
    <name type="scientific">uncultured Sporomusa sp</name>
    <dbReference type="NCBI Taxonomy" id="307249"/>
    <lineage>
        <taxon>Bacteria</taxon>
        <taxon>Bacillati</taxon>
        <taxon>Bacillota</taxon>
        <taxon>Negativicutes</taxon>
        <taxon>Selenomonadales</taxon>
        <taxon>Sporomusaceae</taxon>
        <taxon>Sporomusa</taxon>
        <taxon>environmental samples</taxon>
    </lineage>
</organism>
<evidence type="ECO:0000259" key="4">
    <source>
        <dbReference type="PROSITE" id="PS51379"/>
    </source>
</evidence>
<evidence type="ECO:0000256" key="3">
    <source>
        <dbReference type="ARBA" id="ARBA00023014"/>
    </source>
</evidence>
<dbReference type="RefSeq" id="WP_288185758.1">
    <property type="nucleotide sequence ID" value="NZ_LT608335.1"/>
</dbReference>
<dbReference type="GO" id="GO:0051536">
    <property type="term" value="F:iron-sulfur cluster binding"/>
    <property type="evidence" value="ECO:0007669"/>
    <property type="project" value="UniProtKB-KW"/>
</dbReference>
<dbReference type="InterPro" id="IPR017896">
    <property type="entry name" value="4Fe4S_Fe-S-bd"/>
</dbReference>
<feature type="domain" description="4Fe-4S ferredoxin-type" evidence="4">
    <location>
        <begin position="29"/>
        <end position="60"/>
    </location>
</feature>
<accession>A0A212M0J7</accession>
<feature type="domain" description="4Fe-4S ferredoxin-type" evidence="4">
    <location>
        <begin position="1"/>
        <end position="28"/>
    </location>
</feature>
<dbReference type="Gene3D" id="3.30.70.20">
    <property type="match status" value="1"/>
</dbReference>
<dbReference type="PROSITE" id="PS00198">
    <property type="entry name" value="4FE4S_FER_1"/>
    <property type="match status" value="1"/>
</dbReference>
<dbReference type="SUPFAM" id="SSF54862">
    <property type="entry name" value="4Fe-4S ferredoxins"/>
    <property type="match status" value="1"/>
</dbReference>
<dbReference type="EMBL" id="FMJE01000007">
    <property type="protein sequence ID" value="SCM83291.1"/>
    <property type="molecule type" value="Genomic_DNA"/>
</dbReference>
<dbReference type="GO" id="GO:0046872">
    <property type="term" value="F:metal ion binding"/>
    <property type="evidence" value="ECO:0007669"/>
    <property type="project" value="UniProtKB-KW"/>
</dbReference>
<protein>
    <submittedName>
        <fullName evidence="5">4Fe-4S ferredoxin iron-sulfur binding domain protein</fullName>
    </submittedName>
</protein>
<dbReference type="Pfam" id="PF14697">
    <property type="entry name" value="Fer4_21"/>
    <property type="match status" value="1"/>
</dbReference>
<reference evidence="5" key="1">
    <citation type="submission" date="2016-08" db="EMBL/GenBank/DDBJ databases">
        <authorList>
            <person name="Seilhamer J.J."/>
        </authorList>
    </citation>
    <scope>NUCLEOTIDE SEQUENCE</scope>
    <source>
        <strain evidence="5">86</strain>
    </source>
</reference>
<dbReference type="AlphaFoldDB" id="A0A212M0J7"/>
<keyword evidence="3" id="KW-0411">Iron-sulfur</keyword>
<dbReference type="InterPro" id="IPR017900">
    <property type="entry name" value="4Fe4S_Fe_S_CS"/>
</dbReference>
<gene>
    <name evidence="5" type="ORF">KL86SPO_70149</name>
</gene>
<sequence length="240" mass="26537">MEINKETCVNCGLCITKCPVSAIVRDAAKQVLIDFDECVECGVCQRLRVCPTDSLYQQELTWPRTIRSIMSDVLTIAEESQISGRGTEEMKTNEVTGRFKKGWIGIAIELGRPGVATRMYDVEKIAMAVAKENVEFEKENPITSMMSDTATGKFKDELLNEKVLSAIIEFGVREENAPVILQILKEVAPALDTVFSLDICSKVTGDGVIPHVKIVEEDGMWLSPNGKVNIGLGRPLVREE</sequence>
<keyword evidence="2" id="KW-0408">Iron</keyword>
<proteinExistence type="predicted"/>